<gene>
    <name evidence="4" type="ORF">Taro_023878</name>
</gene>
<dbReference type="PANTHER" id="PTHR31614">
    <property type="entry name" value="PROTEIN DOWNSTREAM OF FLC-RELATED"/>
    <property type="match status" value="1"/>
</dbReference>
<feature type="compositionally biased region" description="Basic and acidic residues" evidence="3">
    <location>
        <begin position="14"/>
        <end position="29"/>
    </location>
</feature>
<dbReference type="OrthoDB" id="1896520at2759"/>
<dbReference type="Proteomes" id="UP000652761">
    <property type="component" value="Unassembled WGS sequence"/>
</dbReference>
<comment type="similarity">
    <text evidence="1">Belongs to the Ole e I family.</text>
</comment>
<comment type="caution">
    <text evidence="4">The sequence shown here is derived from an EMBL/GenBank/DDBJ whole genome shotgun (WGS) entry which is preliminary data.</text>
</comment>
<evidence type="ECO:0000256" key="2">
    <source>
        <dbReference type="ARBA" id="ARBA00023157"/>
    </source>
</evidence>
<sequence>MIVRAALGPSRIGASEHSDDDRPRTDDALGQRSASSFRHGLKTRTTPPPHLCPFPIPREQRNLSRTTPPRHLSRLHHHLPLVAAVCRARRHLDPRPRERRIANIAWTSERLAGTPRTIDAPAEQHRVPTRTARAAFLEPLMRTWPERWRPPLMANVWRGTAGAVGVSRRWRAEEEEKLEIERSGGGGMGGRLRLRVMREWASGGWSQRAMDAKLRVECRDRRRTAILTYMADGMTDREGKYRIEVDGEHDDEICESVLISSPKSVCATPLTGRDRSRVVLSHSNSVVSNKSIANNLGFQRVAAMDGCSEITRETQERSEKKKKKWSRQHFFLRWSEHPPLVIGPYDRLSIHDPLLLPKRSRMSSPRARLKSRRMVPWWGHPIEKFLVAGEKEIIHTKPFFLPVVSAAICTDHLLEVDQSFVQKVFWKATSVDTTWASVDTLSQIAQKVFWELSLVSTLPDPVSTLLV</sequence>
<evidence type="ECO:0000313" key="4">
    <source>
        <dbReference type="EMBL" id="MQL91268.1"/>
    </source>
</evidence>
<reference evidence="4" key="1">
    <citation type="submission" date="2017-07" db="EMBL/GenBank/DDBJ databases">
        <title>Taro Niue Genome Assembly and Annotation.</title>
        <authorList>
            <person name="Atibalentja N."/>
            <person name="Keating K."/>
            <person name="Fields C.J."/>
        </authorList>
    </citation>
    <scope>NUCLEOTIDE SEQUENCE</scope>
    <source>
        <strain evidence="4">Niue_2</strain>
        <tissue evidence="4">Leaf</tissue>
    </source>
</reference>
<proteinExistence type="inferred from homology"/>
<feature type="compositionally biased region" description="Pro residues" evidence="3">
    <location>
        <begin position="46"/>
        <end position="56"/>
    </location>
</feature>
<dbReference type="EMBL" id="NMUH01001321">
    <property type="protein sequence ID" value="MQL91268.1"/>
    <property type="molecule type" value="Genomic_DNA"/>
</dbReference>
<feature type="region of interest" description="Disordered" evidence="3">
    <location>
        <begin position="1"/>
        <end position="71"/>
    </location>
</feature>
<protein>
    <submittedName>
        <fullName evidence="4">Uncharacterized protein</fullName>
    </submittedName>
</protein>
<dbReference type="Pfam" id="PF01190">
    <property type="entry name" value="Pollen_Ole_e_1"/>
    <property type="match status" value="1"/>
</dbReference>
<dbReference type="AlphaFoldDB" id="A0A843V5A7"/>
<evidence type="ECO:0000313" key="5">
    <source>
        <dbReference type="Proteomes" id="UP000652761"/>
    </source>
</evidence>
<evidence type="ECO:0000256" key="1">
    <source>
        <dbReference type="ARBA" id="ARBA00010049"/>
    </source>
</evidence>
<dbReference type="InterPro" id="IPR006041">
    <property type="entry name" value="Pollen_Ole_e1_allergen"/>
</dbReference>
<dbReference type="PANTHER" id="PTHR31614:SF5">
    <property type="entry name" value="ALLERGEN-LIKE PROTEIN BRSN20"/>
    <property type="match status" value="1"/>
</dbReference>
<name>A0A843V5A7_COLES</name>
<keyword evidence="5" id="KW-1185">Reference proteome</keyword>
<keyword evidence="2" id="KW-1015">Disulfide bond</keyword>
<accession>A0A843V5A7</accession>
<evidence type="ECO:0000256" key="3">
    <source>
        <dbReference type="SAM" id="MobiDB-lite"/>
    </source>
</evidence>
<organism evidence="4 5">
    <name type="scientific">Colocasia esculenta</name>
    <name type="common">Wild taro</name>
    <name type="synonym">Arum esculentum</name>
    <dbReference type="NCBI Taxonomy" id="4460"/>
    <lineage>
        <taxon>Eukaryota</taxon>
        <taxon>Viridiplantae</taxon>
        <taxon>Streptophyta</taxon>
        <taxon>Embryophyta</taxon>
        <taxon>Tracheophyta</taxon>
        <taxon>Spermatophyta</taxon>
        <taxon>Magnoliopsida</taxon>
        <taxon>Liliopsida</taxon>
        <taxon>Araceae</taxon>
        <taxon>Aroideae</taxon>
        <taxon>Colocasieae</taxon>
        <taxon>Colocasia</taxon>
    </lineage>
</organism>